<feature type="domain" description="TRAP C4-dicarboxylate transport system permease DctM subunit" evidence="2">
    <location>
        <begin position="141"/>
        <end position="577"/>
    </location>
</feature>
<feature type="transmembrane region" description="Helical" evidence="1">
    <location>
        <begin position="556"/>
        <end position="576"/>
    </location>
</feature>
<feature type="transmembrane region" description="Helical" evidence="1">
    <location>
        <begin position="518"/>
        <end position="544"/>
    </location>
</feature>
<dbReference type="PANTHER" id="PTHR43849">
    <property type="entry name" value="BLL3936 PROTEIN"/>
    <property type="match status" value="1"/>
</dbReference>
<feature type="transmembrane region" description="Helical" evidence="1">
    <location>
        <begin position="131"/>
        <end position="147"/>
    </location>
</feature>
<dbReference type="InterPro" id="IPR011853">
    <property type="entry name" value="TRAP_DctM-Dct_fused"/>
</dbReference>
<name>A0ABU1U0V9_9BACL</name>
<evidence type="ECO:0000313" key="3">
    <source>
        <dbReference type="EMBL" id="MDR7073087.1"/>
    </source>
</evidence>
<feature type="transmembrane region" description="Helical" evidence="1">
    <location>
        <begin position="70"/>
        <end position="87"/>
    </location>
</feature>
<feature type="transmembrane region" description="Helical" evidence="1">
    <location>
        <begin position="99"/>
        <end position="119"/>
    </location>
</feature>
<feature type="transmembrane region" description="Helical" evidence="1">
    <location>
        <begin position="38"/>
        <end position="64"/>
    </location>
</feature>
<evidence type="ECO:0000256" key="1">
    <source>
        <dbReference type="SAM" id="Phobius"/>
    </source>
</evidence>
<evidence type="ECO:0000259" key="2">
    <source>
        <dbReference type="Pfam" id="PF06808"/>
    </source>
</evidence>
<gene>
    <name evidence="3" type="ORF">J2X07_002073</name>
</gene>
<sequence length="663" mass="71314">MENDKHQLGAEQTISDEEVQELMEKYDPEAGFRKLKGALYWITLIGLVAFSLFQLYTAIFGVLAAQLQRTIHLGFALTLIFLLFPATKKKRQKQARFQVAWYDMLLALLSIAVGSYWYIFMDDLVMRVGRLTTPDFMIGLLAIILVLEATRRVVGLPITIIAGLFLMYAYFGPYMPGFLEHKGLTIERIVRTMFFTTEGILGTPLAVSSTYIFLFLLFGAFLVKTGVGEYFNDLSIVIAGRRIGGPAKVAIFSSALQGTISGSSVANVVTSGAFTIPMMKRLGYKKEFAGAVEAASSTGGQIMPPVMGAAAFLMVEFIGGGITYWDIAKAAAIPAILYFAGIWIMTHFEAKRIGLRGLTKEEMPETKKVLKQLYLLIPIFVVVFLLMSGMSVTRAALWSIVSAIAVGMFNKQTRMGPKLFIEALADGARTALGVAAATAAAGMIVGVVTVTGVGLKLANGLLDLSGGYLIPTLILTMIASLILGMGSPTTANYVITSTIAAPAILLFGVPALSAHMFVFYFGIIADITPPVALAAFAAAGISGGEPIRTGIQSSKLAIAAFIIPYIFVISPQLMLIDTTWTEAVWVVSTAFVGMIAIGAGMIGYWMRALNWLERAAAVIVGFLLIYPEGIASVIGVVAFVLMLGSQYMLLKKDKTQAPSTPAL</sequence>
<protein>
    <submittedName>
        <fullName evidence="3">TRAP transporter 4TM/12TM fusion protein</fullName>
    </submittedName>
</protein>
<feature type="transmembrane region" description="Helical" evidence="1">
    <location>
        <begin position="617"/>
        <end position="643"/>
    </location>
</feature>
<dbReference type="Proteomes" id="UP001258181">
    <property type="component" value="Unassembled WGS sequence"/>
</dbReference>
<dbReference type="PANTHER" id="PTHR43849:SF2">
    <property type="entry name" value="BLL3936 PROTEIN"/>
    <property type="match status" value="1"/>
</dbReference>
<feature type="transmembrane region" description="Helical" evidence="1">
    <location>
        <begin position="154"/>
        <end position="171"/>
    </location>
</feature>
<feature type="transmembrane region" description="Helical" evidence="1">
    <location>
        <begin position="431"/>
        <end position="455"/>
    </location>
</feature>
<feature type="transmembrane region" description="Helical" evidence="1">
    <location>
        <begin position="200"/>
        <end position="223"/>
    </location>
</feature>
<keyword evidence="1" id="KW-0472">Membrane</keyword>
<dbReference type="InterPro" id="IPR010656">
    <property type="entry name" value="DctM"/>
</dbReference>
<feature type="transmembrane region" description="Helical" evidence="1">
    <location>
        <begin position="467"/>
        <end position="486"/>
    </location>
</feature>
<keyword evidence="1" id="KW-0812">Transmembrane</keyword>
<organism evidence="3 4">
    <name type="scientific">Fictibacillus barbaricus</name>
    <dbReference type="NCBI Taxonomy" id="182136"/>
    <lineage>
        <taxon>Bacteria</taxon>
        <taxon>Bacillati</taxon>
        <taxon>Bacillota</taxon>
        <taxon>Bacilli</taxon>
        <taxon>Bacillales</taxon>
        <taxon>Fictibacillaceae</taxon>
        <taxon>Fictibacillus</taxon>
    </lineage>
</organism>
<feature type="transmembrane region" description="Helical" evidence="1">
    <location>
        <begin position="369"/>
        <end position="386"/>
    </location>
</feature>
<proteinExistence type="predicted"/>
<feature type="transmembrane region" description="Helical" evidence="1">
    <location>
        <begin position="582"/>
        <end position="605"/>
    </location>
</feature>
<feature type="transmembrane region" description="Helical" evidence="1">
    <location>
        <begin position="493"/>
        <end position="512"/>
    </location>
</feature>
<evidence type="ECO:0000313" key="4">
    <source>
        <dbReference type="Proteomes" id="UP001258181"/>
    </source>
</evidence>
<keyword evidence="1" id="KW-1133">Transmembrane helix</keyword>
<accession>A0ABU1U0V9</accession>
<feature type="transmembrane region" description="Helical" evidence="1">
    <location>
        <begin position="331"/>
        <end position="348"/>
    </location>
</feature>
<feature type="transmembrane region" description="Helical" evidence="1">
    <location>
        <begin position="392"/>
        <end position="410"/>
    </location>
</feature>
<dbReference type="Pfam" id="PF06808">
    <property type="entry name" value="DctM"/>
    <property type="match status" value="1"/>
</dbReference>
<comment type="caution">
    <text evidence="3">The sequence shown here is derived from an EMBL/GenBank/DDBJ whole genome shotgun (WGS) entry which is preliminary data.</text>
</comment>
<keyword evidence="4" id="KW-1185">Reference proteome</keyword>
<dbReference type="NCBIfam" id="TIGR02123">
    <property type="entry name" value="TRAP_fused"/>
    <property type="match status" value="1"/>
</dbReference>
<dbReference type="EMBL" id="JAVDWA010000003">
    <property type="protein sequence ID" value="MDR7073087.1"/>
    <property type="molecule type" value="Genomic_DNA"/>
</dbReference>
<reference evidence="3 4" key="1">
    <citation type="submission" date="2023-07" db="EMBL/GenBank/DDBJ databases">
        <title>Sorghum-associated microbial communities from plants grown in Nebraska, USA.</title>
        <authorList>
            <person name="Schachtman D."/>
        </authorList>
    </citation>
    <scope>NUCLEOTIDE SEQUENCE [LARGE SCALE GENOMIC DNA]</scope>
    <source>
        <strain evidence="3 4">BE211</strain>
    </source>
</reference>